<dbReference type="InterPro" id="IPR011021">
    <property type="entry name" value="Arrestin-like_N"/>
</dbReference>
<dbReference type="SMART" id="SM01017">
    <property type="entry name" value="Arrestin_C"/>
    <property type="match status" value="1"/>
</dbReference>
<evidence type="ECO:0000256" key="3">
    <source>
        <dbReference type="SAM" id="MobiDB-lite"/>
    </source>
</evidence>
<organism evidence="5 6">
    <name type="scientific">Plectosphaerella cucumerina</name>
    <dbReference type="NCBI Taxonomy" id="40658"/>
    <lineage>
        <taxon>Eukaryota</taxon>
        <taxon>Fungi</taxon>
        <taxon>Dikarya</taxon>
        <taxon>Ascomycota</taxon>
        <taxon>Pezizomycotina</taxon>
        <taxon>Sordariomycetes</taxon>
        <taxon>Hypocreomycetidae</taxon>
        <taxon>Glomerellales</taxon>
        <taxon>Plectosphaerellaceae</taxon>
        <taxon>Plectosphaerella</taxon>
    </lineage>
</organism>
<keyword evidence="6" id="KW-1185">Reference proteome</keyword>
<comment type="subunit">
    <text evidence="2">Interacts with hulA.</text>
</comment>
<sequence>MPSFKPFSQVTGRSNVSLFEIRLDNDFIVFRGADHESAGQTLKGSVVLCLSSPLKVEDVHLRLTGELRFTWDQSKSAASGLSTSKVDKHTELLRHRWQPFVKSNNGDKTVLDAGNYEWPFKIDLPGDTCESIEGIPEASIIYRLKATIARGKLSHDVTAYKPLRIVRTLDPSALEFLHAMSVENIWPNKIDYSIVIPQKAVIFGSSIPLEMRFTPLLKGLEMGDISVKLLEIRECFTPGLPHKEHKQEREVTKWSYQVSRDEHWNDMIGETGQEGWTVSHSLALPKRLKQCVQDVNHHGIKIRHKLKLVVALKNPDGHVSELRATLPVSIFISPNMPIDETGSIVESTTASGASAADATTIAPPGYGEHVLDQLFEDVDSSGFQTPGFASGVNSPFYALSRAGSTENLAALGMTSAMSGVPPAALSSRLANVSIDSSDRHHGHGDHSAPPTSHPSLPASTPLTRQNSAEEGRHSSDHSTPNHAHQLRSGRVSPEHIEAIDLNALSKVPSYSTAIKTPARSRSQTLTEALPDYLSATSAPTTPMPLESPIDPLSVIIEGQVQDVASGQSRTTPSSPSSSLPRTNSLQSLMSRSPRTGGVSPAAQQSLEERRLHLIQARDRIY</sequence>
<dbReference type="GO" id="GO:0005886">
    <property type="term" value="C:plasma membrane"/>
    <property type="evidence" value="ECO:0007669"/>
    <property type="project" value="TreeGrafter"/>
</dbReference>
<proteinExistence type="inferred from homology"/>
<dbReference type="Gene3D" id="2.60.40.640">
    <property type="match status" value="1"/>
</dbReference>
<dbReference type="GO" id="GO:0030674">
    <property type="term" value="F:protein-macromolecule adaptor activity"/>
    <property type="evidence" value="ECO:0007669"/>
    <property type="project" value="TreeGrafter"/>
</dbReference>
<dbReference type="PANTHER" id="PTHR11188">
    <property type="entry name" value="ARRESTIN DOMAIN CONTAINING PROTEIN"/>
    <property type="match status" value="1"/>
</dbReference>
<evidence type="ECO:0000259" key="4">
    <source>
        <dbReference type="SMART" id="SM01017"/>
    </source>
</evidence>
<feature type="compositionally biased region" description="Basic and acidic residues" evidence="3">
    <location>
        <begin position="467"/>
        <end position="476"/>
    </location>
</feature>
<dbReference type="Pfam" id="PF00339">
    <property type="entry name" value="Arrestin_N"/>
    <property type="match status" value="1"/>
</dbReference>
<comment type="similarity">
    <text evidence="1">Belongs to the arrestin family.</text>
</comment>
<comment type="caution">
    <text evidence="5">The sequence shown here is derived from an EMBL/GenBank/DDBJ whole genome shotgun (WGS) entry which is preliminary data.</text>
</comment>
<dbReference type="OrthoDB" id="2333384at2759"/>
<evidence type="ECO:0000313" key="5">
    <source>
        <dbReference type="EMBL" id="KAH7367524.1"/>
    </source>
</evidence>
<dbReference type="InterPro" id="IPR014752">
    <property type="entry name" value="Arrestin-like_C"/>
</dbReference>
<dbReference type="PANTHER" id="PTHR11188:SF17">
    <property type="entry name" value="FI21816P1"/>
    <property type="match status" value="1"/>
</dbReference>
<dbReference type="AlphaFoldDB" id="A0A8K0TQ92"/>
<accession>A0A8K0TQ92</accession>
<reference evidence="5" key="1">
    <citation type="journal article" date="2021" name="Nat. Commun.">
        <title>Genetic determinants of endophytism in the Arabidopsis root mycobiome.</title>
        <authorList>
            <person name="Mesny F."/>
            <person name="Miyauchi S."/>
            <person name="Thiergart T."/>
            <person name="Pickel B."/>
            <person name="Atanasova L."/>
            <person name="Karlsson M."/>
            <person name="Huettel B."/>
            <person name="Barry K.W."/>
            <person name="Haridas S."/>
            <person name="Chen C."/>
            <person name="Bauer D."/>
            <person name="Andreopoulos W."/>
            <person name="Pangilinan J."/>
            <person name="LaButti K."/>
            <person name="Riley R."/>
            <person name="Lipzen A."/>
            <person name="Clum A."/>
            <person name="Drula E."/>
            <person name="Henrissat B."/>
            <person name="Kohler A."/>
            <person name="Grigoriev I.V."/>
            <person name="Martin F.M."/>
            <person name="Hacquard S."/>
        </authorList>
    </citation>
    <scope>NUCLEOTIDE SEQUENCE</scope>
    <source>
        <strain evidence="5">MPI-CAGE-AT-0016</strain>
    </source>
</reference>
<evidence type="ECO:0000256" key="1">
    <source>
        <dbReference type="ARBA" id="ARBA00005298"/>
    </source>
</evidence>
<feature type="compositionally biased region" description="Polar residues" evidence="3">
    <location>
        <begin position="449"/>
        <end position="466"/>
    </location>
</feature>
<dbReference type="SUPFAM" id="SSF81296">
    <property type="entry name" value="E set domains"/>
    <property type="match status" value="1"/>
</dbReference>
<dbReference type="InterPro" id="IPR014756">
    <property type="entry name" value="Ig_E-set"/>
</dbReference>
<feature type="region of interest" description="Disordered" evidence="3">
    <location>
        <begin position="563"/>
        <end position="610"/>
    </location>
</feature>
<evidence type="ECO:0000313" key="6">
    <source>
        <dbReference type="Proteomes" id="UP000813385"/>
    </source>
</evidence>
<dbReference type="GO" id="GO:0005829">
    <property type="term" value="C:cytosol"/>
    <property type="evidence" value="ECO:0007669"/>
    <property type="project" value="TreeGrafter"/>
</dbReference>
<gene>
    <name evidence="5" type="ORF">B0T11DRAFT_54747</name>
</gene>
<protein>
    <submittedName>
        <fullName evidence="5">Arrestin domain-containing protein</fullName>
    </submittedName>
</protein>
<dbReference type="GO" id="GO:0031625">
    <property type="term" value="F:ubiquitin protein ligase binding"/>
    <property type="evidence" value="ECO:0007669"/>
    <property type="project" value="TreeGrafter"/>
</dbReference>
<name>A0A8K0TQ92_9PEZI</name>
<feature type="compositionally biased region" description="Low complexity" evidence="3">
    <location>
        <begin position="568"/>
        <end position="585"/>
    </location>
</feature>
<dbReference type="Pfam" id="PF02752">
    <property type="entry name" value="Arrestin_C"/>
    <property type="match status" value="1"/>
</dbReference>
<dbReference type="InterPro" id="IPR050357">
    <property type="entry name" value="Arrestin_domain-protein"/>
</dbReference>
<evidence type="ECO:0000256" key="2">
    <source>
        <dbReference type="ARBA" id="ARBA00038766"/>
    </source>
</evidence>
<feature type="region of interest" description="Disordered" evidence="3">
    <location>
        <begin position="435"/>
        <end position="490"/>
    </location>
</feature>
<dbReference type="InterPro" id="IPR011022">
    <property type="entry name" value="Arrestin_C-like"/>
</dbReference>
<dbReference type="EMBL" id="JAGPXD010000002">
    <property type="protein sequence ID" value="KAH7367524.1"/>
    <property type="molecule type" value="Genomic_DNA"/>
</dbReference>
<dbReference type="GO" id="GO:0070086">
    <property type="term" value="P:ubiquitin-dependent endocytosis"/>
    <property type="evidence" value="ECO:0007669"/>
    <property type="project" value="TreeGrafter"/>
</dbReference>
<dbReference type="Proteomes" id="UP000813385">
    <property type="component" value="Unassembled WGS sequence"/>
</dbReference>
<feature type="domain" description="Arrestin C-terminal-like" evidence="4">
    <location>
        <begin position="186"/>
        <end position="335"/>
    </location>
</feature>